<dbReference type="EMBL" id="BNAT01000009">
    <property type="protein sequence ID" value="GHH87871.1"/>
    <property type="molecule type" value="Genomic_DNA"/>
</dbReference>
<reference evidence="1" key="2">
    <citation type="submission" date="2020-09" db="EMBL/GenBank/DDBJ databases">
        <authorList>
            <person name="Sun Q."/>
            <person name="Zhou Y."/>
        </authorList>
    </citation>
    <scope>NUCLEOTIDE SEQUENCE</scope>
    <source>
        <strain evidence="1">CGMCC 4.7403</strain>
    </source>
</reference>
<comment type="caution">
    <text evidence="1">The sequence shown here is derived from an EMBL/GenBank/DDBJ whole genome shotgun (WGS) entry which is preliminary data.</text>
</comment>
<dbReference type="InterPro" id="IPR054202">
    <property type="entry name" value="DUF6907"/>
</dbReference>
<evidence type="ECO:0000313" key="2">
    <source>
        <dbReference type="Proteomes" id="UP000603227"/>
    </source>
</evidence>
<organism evidence="1 2">
    <name type="scientific">Streptomyces capitiformicae</name>
    <dbReference type="NCBI Taxonomy" id="2014920"/>
    <lineage>
        <taxon>Bacteria</taxon>
        <taxon>Bacillati</taxon>
        <taxon>Actinomycetota</taxon>
        <taxon>Actinomycetes</taxon>
        <taxon>Kitasatosporales</taxon>
        <taxon>Streptomycetaceae</taxon>
        <taxon>Streptomyces</taxon>
    </lineage>
</organism>
<dbReference type="Proteomes" id="UP000603227">
    <property type="component" value="Unassembled WGS sequence"/>
</dbReference>
<accession>A0A919GPV5</accession>
<gene>
    <name evidence="1" type="ORF">GCM10017771_30830</name>
</gene>
<sequence>MPECRLYFSGSKAPLEVVTAVHSHQALPAGSNTTENGPDTATLTSRAGPHHEEALKGRLMDKQQSTQAVLGTVTPFPAIAPGHHLAPVAIGAPGPEQKLVFVPCPDWCATNHVSEWVHFLEDVDHTGDTLAVHVHSFFNPSKPAYTMTAAVGCDPMSSDLQMRAAHIIVGDEGSVDAYLTPEMADEVAADLEKLAAKIREAADTARLHNEHAVEVAA</sequence>
<evidence type="ECO:0000313" key="1">
    <source>
        <dbReference type="EMBL" id="GHH87871.1"/>
    </source>
</evidence>
<proteinExistence type="predicted"/>
<dbReference type="Pfam" id="PF21848">
    <property type="entry name" value="DUF6907"/>
    <property type="match status" value="1"/>
</dbReference>
<protein>
    <submittedName>
        <fullName evidence="1">Uncharacterized protein</fullName>
    </submittedName>
</protein>
<reference evidence="1" key="1">
    <citation type="journal article" date="2014" name="Int. J. Syst. Evol. Microbiol.">
        <title>Complete genome sequence of Corynebacterium casei LMG S-19264T (=DSM 44701T), isolated from a smear-ripened cheese.</title>
        <authorList>
            <consortium name="US DOE Joint Genome Institute (JGI-PGF)"/>
            <person name="Walter F."/>
            <person name="Albersmeier A."/>
            <person name="Kalinowski J."/>
            <person name="Ruckert C."/>
        </authorList>
    </citation>
    <scope>NUCLEOTIDE SEQUENCE</scope>
    <source>
        <strain evidence="1">CGMCC 4.7403</strain>
    </source>
</reference>
<keyword evidence="2" id="KW-1185">Reference proteome</keyword>
<name>A0A919GPV5_9ACTN</name>
<dbReference type="AlphaFoldDB" id="A0A919GPV5"/>